<dbReference type="Proteomes" id="UP000433181">
    <property type="component" value="Unassembled WGS sequence"/>
</dbReference>
<keyword evidence="1" id="KW-1133">Transmembrane helix</keyword>
<proteinExistence type="predicted"/>
<name>A0A6I2UFB6_9FIRM</name>
<keyword evidence="3" id="KW-1185">Reference proteome</keyword>
<dbReference type="RefSeq" id="WP_154406421.1">
    <property type="nucleotide sequence ID" value="NZ_VUNR01000006.1"/>
</dbReference>
<keyword evidence="1" id="KW-0472">Membrane</keyword>
<dbReference type="GeneID" id="96778171"/>
<reference evidence="2 3" key="1">
    <citation type="submission" date="2019-08" db="EMBL/GenBank/DDBJ databases">
        <title>In-depth cultivation of the pig gut microbiome towards novel bacterial diversity and tailored functional studies.</title>
        <authorList>
            <person name="Wylensek D."/>
            <person name="Hitch T.C.A."/>
            <person name="Clavel T."/>
        </authorList>
    </citation>
    <scope>NUCLEOTIDE SEQUENCE [LARGE SCALE GENOMIC DNA]</scope>
    <source>
        <strain evidence="2 3">WCA-693-APC-5D-A</strain>
    </source>
</reference>
<evidence type="ECO:0000313" key="3">
    <source>
        <dbReference type="Proteomes" id="UP000433181"/>
    </source>
</evidence>
<evidence type="ECO:0000313" key="2">
    <source>
        <dbReference type="EMBL" id="MSU08254.1"/>
    </source>
</evidence>
<gene>
    <name evidence="2" type="ORF">FYJ84_04530</name>
</gene>
<sequence>MPWQRKWRWKAEEDGFSVLELLAALPLIWVIGFGMLNMFGMGVRYYQDFLGDWELMQQVRIPMEEIAQDVRYCRELQSEVMDSHSINLKIRRNYMNENDDYWQRYRFTRLADGSGYWIRKNNQPVLGNTSLSAVVLQECYFQIFAPNKVRVVMAGCNQTTGHVFRLDRTLYSYGQGLEQHVAGGEAVDDA</sequence>
<dbReference type="AlphaFoldDB" id="A0A6I2UFB6"/>
<feature type="transmembrane region" description="Helical" evidence="1">
    <location>
        <begin position="15"/>
        <end position="36"/>
    </location>
</feature>
<keyword evidence="1" id="KW-0812">Transmembrane</keyword>
<evidence type="ECO:0000256" key="1">
    <source>
        <dbReference type="SAM" id="Phobius"/>
    </source>
</evidence>
<protein>
    <recommendedName>
        <fullName evidence="4">Prepilin-type N-terminal cleavage/methylation domain-containing protein</fullName>
    </recommendedName>
</protein>
<evidence type="ECO:0008006" key="4">
    <source>
        <dbReference type="Google" id="ProtNLM"/>
    </source>
</evidence>
<organism evidence="2 3">
    <name type="scientific">Anaerovibrio slackiae</name>
    <dbReference type="NCBI Taxonomy" id="2652309"/>
    <lineage>
        <taxon>Bacteria</taxon>
        <taxon>Bacillati</taxon>
        <taxon>Bacillota</taxon>
        <taxon>Negativicutes</taxon>
        <taxon>Selenomonadales</taxon>
        <taxon>Selenomonadaceae</taxon>
        <taxon>Anaerovibrio</taxon>
    </lineage>
</organism>
<accession>A0A6I2UFB6</accession>
<comment type="caution">
    <text evidence="2">The sequence shown here is derived from an EMBL/GenBank/DDBJ whole genome shotgun (WGS) entry which is preliminary data.</text>
</comment>
<dbReference type="EMBL" id="VUNR01000006">
    <property type="protein sequence ID" value="MSU08254.1"/>
    <property type="molecule type" value="Genomic_DNA"/>
</dbReference>